<dbReference type="Gene3D" id="1.10.150.20">
    <property type="entry name" value="5' to 3' exonuclease, C-terminal subdomain"/>
    <property type="match status" value="1"/>
</dbReference>
<evidence type="ECO:0000256" key="4">
    <source>
        <dbReference type="ARBA" id="ARBA00023125"/>
    </source>
</evidence>
<dbReference type="RefSeq" id="WP_265135018.1">
    <property type="nucleotide sequence ID" value="NZ_FXTX01000022.1"/>
</dbReference>
<evidence type="ECO:0000259" key="5">
    <source>
        <dbReference type="SMART" id="SM00475"/>
    </source>
</evidence>
<sequence length="296" mass="33954">MKKKIILIDGSSYMYRAFYALPPLTSPKGEPTGAIYGFYRMISKLISNLNPEYIAVVFDLPGQTTRHKEFKEYKATRKETPNDLVVQIPKIKKFLQLWGIPIIEKQGYEADDIIATLAKKAEKEGFEVIVVSPDKDMIQLIDENIKLLNPISETFLDREKVKEKYGIYPEQFEDYLAMIGDNVDNIPGIKGVGAKTAAKLLNEFGSLDNILQNKDKLSGKLKEIFYNLDEESIKMSRYLVKLQTDIDLDIDIEDLKKKKTDFMGLKNFLEELGFKTVLKDLDKFAKDDTPKQRSLF</sequence>
<reference evidence="6" key="1">
    <citation type="submission" date="2017-05" db="EMBL/GenBank/DDBJ databases">
        <authorList>
            <person name="Varghese N."/>
            <person name="Submissions S."/>
        </authorList>
    </citation>
    <scope>NUCLEOTIDE SEQUENCE</scope>
    <source>
        <strain evidence="6">DSM 18763</strain>
    </source>
</reference>
<name>A0AA45WPD2_9AQUI</name>
<dbReference type="Pfam" id="PF02739">
    <property type="entry name" value="5_3_exonuc_N"/>
    <property type="match status" value="1"/>
</dbReference>
<dbReference type="SUPFAM" id="SSF88723">
    <property type="entry name" value="PIN domain-like"/>
    <property type="match status" value="1"/>
</dbReference>
<dbReference type="GO" id="GO:0017108">
    <property type="term" value="F:5'-flap endonuclease activity"/>
    <property type="evidence" value="ECO:0007669"/>
    <property type="project" value="InterPro"/>
</dbReference>
<dbReference type="SUPFAM" id="SSF47807">
    <property type="entry name" value="5' to 3' exonuclease, C-terminal subdomain"/>
    <property type="match status" value="1"/>
</dbReference>
<keyword evidence="3" id="KW-0269">Exonuclease</keyword>
<keyword evidence="2" id="KW-0378">Hydrolase</keyword>
<organism evidence="6 7">
    <name type="scientific">Venenivibrio stagnispumantis</name>
    <dbReference type="NCBI Taxonomy" id="407998"/>
    <lineage>
        <taxon>Bacteria</taxon>
        <taxon>Pseudomonadati</taxon>
        <taxon>Aquificota</taxon>
        <taxon>Aquificia</taxon>
        <taxon>Aquificales</taxon>
        <taxon>Hydrogenothermaceae</taxon>
        <taxon>Venenivibrio</taxon>
    </lineage>
</organism>
<dbReference type="CDD" id="cd09898">
    <property type="entry name" value="H3TH_53EXO"/>
    <property type="match status" value="1"/>
</dbReference>
<dbReference type="Pfam" id="PF01367">
    <property type="entry name" value="5_3_exonuc"/>
    <property type="match status" value="1"/>
</dbReference>
<evidence type="ECO:0000256" key="3">
    <source>
        <dbReference type="ARBA" id="ARBA00022839"/>
    </source>
</evidence>
<dbReference type="PANTHER" id="PTHR42646">
    <property type="entry name" value="FLAP ENDONUCLEASE XNI"/>
    <property type="match status" value="1"/>
</dbReference>
<dbReference type="CDD" id="cd09859">
    <property type="entry name" value="PIN_53EXO"/>
    <property type="match status" value="1"/>
</dbReference>
<dbReference type="SMART" id="SM00475">
    <property type="entry name" value="53EXOc"/>
    <property type="match status" value="1"/>
</dbReference>
<dbReference type="InterPro" id="IPR008918">
    <property type="entry name" value="HhH2"/>
</dbReference>
<dbReference type="GO" id="GO:0033567">
    <property type="term" value="P:DNA replication, Okazaki fragment processing"/>
    <property type="evidence" value="ECO:0007669"/>
    <property type="project" value="InterPro"/>
</dbReference>
<dbReference type="FunFam" id="3.40.50.1010:FF:000001">
    <property type="entry name" value="DNA polymerase I"/>
    <property type="match status" value="1"/>
</dbReference>
<dbReference type="SMART" id="SM00279">
    <property type="entry name" value="HhH2"/>
    <property type="match status" value="1"/>
</dbReference>
<dbReference type="GO" id="GO:0008409">
    <property type="term" value="F:5'-3' exonuclease activity"/>
    <property type="evidence" value="ECO:0007669"/>
    <property type="project" value="InterPro"/>
</dbReference>
<dbReference type="PANTHER" id="PTHR42646:SF2">
    <property type="entry name" value="5'-3' EXONUCLEASE FAMILY PROTEIN"/>
    <property type="match status" value="1"/>
</dbReference>
<keyword evidence="4" id="KW-0238">DNA-binding</keyword>
<dbReference type="AlphaFoldDB" id="A0AA45WPD2"/>
<evidence type="ECO:0000256" key="2">
    <source>
        <dbReference type="ARBA" id="ARBA00022801"/>
    </source>
</evidence>
<dbReference type="Proteomes" id="UP001157947">
    <property type="component" value="Unassembled WGS sequence"/>
</dbReference>
<comment type="caution">
    <text evidence="6">The sequence shown here is derived from an EMBL/GenBank/DDBJ whole genome shotgun (WGS) entry which is preliminary data.</text>
</comment>
<dbReference type="GO" id="GO:0003677">
    <property type="term" value="F:DNA binding"/>
    <property type="evidence" value="ECO:0007669"/>
    <property type="project" value="UniProtKB-KW"/>
</dbReference>
<gene>
    <name evidence="6" type="ORF">SAMN06264868_12221</name>
</gene>
<keyword evidence="7" id="KW-1185">Reference proteome</keyword>
<dbReference type="InterPro" id="IPR020045">
    <property type="entry name" value="DNA_polI_H3TH"/>
</dbReference>
<dbReference type="InterPro" id="IPR038969">
    <property type="entry name" value="FEN"/>
</dbReference>
<evidence type="ECO:0000256" key="1">
    <source>
        <dbReference type="ARBA" id="ARBA00022722"/>
    </source>
</evidence>
<evidence type="ECO:0000313" key="7">
    <source>
        <dbReference type="Proteomes" id="UP001157947"/>
    </source>
</evidence>
<dbReference type="InterPro" id="IPR036279">
    <property type="entry name" value="5-3_exonuclease_C_sf"/>
</dbReference>
<accession>A0AA45WPD2</accession>
<proteinExistence type="predicted"/>
<keyword evidence="1" id="KW-0540">Nuclease</keyword>
<dbReference type="Gene3D" id="3.40.50.1010">
    <property type="entry name" value="5'-nuclease"/>
    <property type="match status" value="1"/>
</dbReference>
<dbReference type="EMBL" id="FXTX01000022">
    <property type="protein sequence ID" value="SMP21152.1"/>
    <property type="molecule type" value="Genomic_DNA"/>
</dbReference>
<feature type="domain" description="5'-3' exonuclease" evidence="5">
    <location>
        <begin position="3"/>
        <end position="258"/>
    </location>
</feature>
<protein>
    <submittedName>
        <fullName evidence="6">DNA polymerase-1</fullName>
    </submittedName>
</protein>
<dbReference type="InterPro" id="IPR029060">
    <property type="entry name" value="PIN-like_dom_sf"/>
</dbReference>
<dbReference type="InterPro" id="IPR020046">
    <property type="entry name" value="5-3_exonucl_a-hlix_arch_N"/>
</dbReference>
<evidence type="ECO:0000313" key="6">
    <source>
        <dbReference type="EMBL" id="SMP21152.1"/>
    </source>
</evidence>
<dbReference type="InterPro" id="IPR002421">
    <property type="entry name" value="5-3_exonuclease"/>
</dbReference>
<dbReference type="FunFam" id="1.10.150.20:FF:000003">
    <property type="entry name" value="DNA polymerase I"/>
    <property type="match status" value="1"/>
</dbReference>